<evidence type="ECO:0000313" key="2">
    <source>
        <dbReference type="Proteomes" id="UP000683360"/>
    </source>
</evidence>
<gene>
    <name evidence="1" type="ORF">MEDL_39187</name>
</gene>
<comment type="caution">
    <text evidence="1">The sequence shown here is derived from an EMBL/GenBank/DDBJ whole genome shotgun (WGS) entry which is preliminary data.</text>
</comment>
<accession>A0A8S3T696</accession>
<reference evidence="1" key="1">
    <citation type="submission" date="2021-03" db="EMBL/GenBank/DDBJ databases">
        <authorList>
            <person name="Bekaert M."/>
        </authorList>
    </citation>
    <scope>NUCLEOTIDE SEQUENCE</scope>
</reference>
<organism evidence="1 2">
    <name type="scientific">Mytilus edulis</name>
    <name type="common">Blue mussel</name>
    <dbReference type="NCBI Taxonomy" id="6550"/>
    <lineage>
        <taxon>Eukaryota</taxon>
        <taxon>Metazoa</taxon>
        <taxon>Spiralia</taxon>
        <taxon>Lophotrochozoa</taxon>
        <taxon>Mollusca</taxon>
        <taxon>Bivalvia</taxon>
        <taxon>Autobranchia</taxon>
        <taxon>Pteriomorphia</taxon>
        <taxon>Mytilida</taxon>
        <taxon>Mytiloidea</taxon>
        <taxon>Mytilidae</taxon>
        <taxon>Mytilinae</taxon>
        <taxon>Mytilus</taxon>
    </lineage>
</organism>
<sequence length="178" mass="19642">MNGTDSCRKQYGSCTVDDEKLIAAFQSFGDKKLLNSLIHGKSSRNAGCNAVGATCGAAGNSDIPAISVEDYEAQNHYHNVDLFKSINALLNNTLDLSSIPGMNIQQEQQNMIRRSFNRQGIDENEEYACGSAKAVVNVLGRNNYHLRSSTNCGFKYKVKDLTVSRLIFDCYNLIRFGV</sequence>
<keyword evidence="2" id="KW-1185">Reference proteome</keyword>
<dbReference type="AlphaFoldDB" id="A0A8S3T696"/>
<name>A0A8S3T696_MYTED</name>
<dbReference type="EMBL" id="CAJPWZ010001871">
    <property type="protein sequence ID" value="CAG2226089.1"/>
    <property type="molecule type" value="Genomic_DNA"/>
</dbReference>
<proteinExistence type="predicted"/>
<dbReference type="Proteomes" id="UP000683360">
    <property type="component" value="Unassembled WGS sequence"/>
</dbReference>
<evidence type="ECO:0000313" key="1">
    <source>
        <dbReference type="EMBL" id="CAG2226089.1"/>
    </source>
</evidence>
<protein>
    <submittedName>
        <fullName evidence="1">Uncharacterized protein</fullName>
    </submittedName>
</protein>